<dbReference type="SUPFAM" id="SSF58104">
    <property type="entry name" value="Methyl-accepting chemotaxis protein (MCP) signaling domain"/>
    <property type="match status" value="1"/>
</dbReference>
<feature type="transmembrane region" description="Helical" evidence="5">
    <location>
        <begin position="340"/>
        <end position="360"/>
    </location>
</feature>
<dbReference type="GO" id="GO:0016020">
    <property type="term" value="C:membrane"/>
    <property type="evidence" value="ECO:0007669"/>
    <property type="project" value="InterPro"/>
</dbReference>
<dbReference type="InterPro" id="IPR004089">
    <property type="entry name" value="MCPsignal_dom"/>
</dbReference>
<comment type="similarity">
    <text evidence="2">Belongs to the methyl-accepting chemotaxis (MCP) protein family.</text>
</comment>
<evidence type="ECO:0000313" key="8">
    <source>
        <dbReference type="EMBL" id="PYE56641.1"/>
    </source>
</evidence>
<dbReference type="SMART" id="SM00304">
    <property type="entry name" value="HAMP"/>
    <property type="match status" value="2"/>
</dbReference>
<dbReference type="OrthoDB" id="369835at2"/>
<dbReference type="Pfam" id="PF00672">
    <property type="entry name" value="HAMP"/>
    <property type="match status" value="1"/>
</dbReference>
<proteinExistence type="inferred from homology"/>
<dbReference type="RefSeq" id="WP_110885104.1">
    <property type="nucleotide sequence ID" value="NZ_QJSX01000001.1"/>
</dbReference>
<dbReference type="SMART" id="SM00283">
    <property type="entry name" value="MA"/>
    <property type="match status" value="1"/>
</dbReference>
<evidence type="ECO:0000256" key="1">
    <source>
        <dbReference type="ARBA" id="ARBA00023224"/>
    </source>
</evidence>
<feature type="domain" description="HAMP" evidence="7">
    <location>
        <begin position="424"/>
        <end position="475"/>
    </location>
</feature>
<dbReference type="GO" id="GO:0007165">
    <property type="term" value="P:signal transduction"/>
    <property type="evidence" value="ECO:0007669"/>
    <property type="project" value="UniProtKB-KW"/>
</dbReference>
<evidence type="ECO:0000256" key="2">
    <source>
        <dbReference type="ARBA" id="ARBA00029447"/>
    </source>
</evidence>
<dbReference type="PROSITE" id="PS50111">
    <property type="entry name" value="CHEMOTAXIS_TRANSDUC_2"/>
    <property type="match status" value="1"/>
</dbReference>
<keyword evidence="5" id="KW-0812">Transmembrane</keyword>
<sequence>MDSHVDQLVGATLPGAPKRPRMKAARRGSWLGNLRVGQKLVLIALSFGVPISALLTALVAQQQANITFTRQELNGVQFLTPLEGVRTAAWQHAVAAVGVKNGVANADQDLERAAASVDANIKALKALSDRFPRLGVTNDLEELELNWSALRQSAILLSSRDVAGAHAAFDSQQLSKLTRAVADRSNLTLDPSIASRYTMDIVVNKLPLLRQQSSSLQLLADTVLASGGKFTLEDRINLSTQASAAEELLGQTMESVQVATAATPYLKTTLGKTADEARNKAQPFLQGIRELVGGGNVNRASFDKTSQSSAQASLALMRSAQSALTNELTDRSMALERQRLVTLLGVTAVLLAAFAMLIAISRAISQPLGQLAGAARALGRGNLNLRIPVRSNDEIGVVAGTFNDAVAQLREVEHKNASDREEALKLQANISEFLDVTMEIAEGNFTKRGRVTEDVLGNVVDSINLMVEELEGVLKQVQRASEAVNVGAGSMLETTDEIVRGAEVTAQQTVRVNERVSEVTTNIRHMAESAQASASTATAALQASQQGQQAVQETLGGMQNIRREVQGIAKRIKGLGDRSLEIQEIVDTISRISSQTNLLALNAAIEAAGAGEAGARFAVVADEVRKLAENSALATNRIATLIKNVQAEVQEVVVSVEDGTREVEAGYRVASTAGERLSEIGRLAQRSADLARIISEGTQAQVRGVEKVGESAGAIAQIAESSRLSVQAGREAAERLRLLAEDLNGQLERFRLSS</sequence>
<evidence type="ECO:0000259" key="7">
    <source>
        <dbReference type="PROSITE" id="PS50885"/>
    </source>
</evidence>
<gene>
    <name evidence="8" type="ORF">DES52_101446</name>
</gene>
<keyword evidence="9" id="KW-1185">Reference proteome</keyword>
<evidence type="ECO:0000313" key="9">
    <source>
        <dbReference type="Proteomes" id="UP000248326"/>
    </source>
</evidence>
<dbReference type="PANTHER" id="PTHR32089">
    <property type="entry name" value="METHYL-ACCEPTING CHEMOTAXIS PROTEIN MCPB"/>
    <property type="match status" value="1"/>
</dbReference>
<feature type="domain" description="Methyl-accepting transducer" evidence="6">
    <location>
        <begin position="480"/>
        <end position="716"/>
    </location>
</feature>
<keyword evidence="5" id="KW-1133">Transmembrane helix</keyword>
<keyword evidence="1 3" id="KW-0807">Transducer</keyword>
<reference evidence="8 9" key="1">
    <citation type="submission" date="2018-06" db="EMBL/GenBank/DDBJ databases">
        <title>Genomic Encyclopedia of Type Strains, Phase IV (KMG-IV): sequencing the most valuable type-strain genomes for metagenomic binning, comparative biology and taxonomic classification.</title>
        <authorList>
            <person name="Goeker M."/>
        </authorList>
    </citation>
    <scope>NUCLEOTIDE SEQUENCE [LARGE SCALE GENOMIC DNA]</scope>
    <source>
        <strain evidence="8 9">DSM 18048</strain>
    </source>
</reference>
<evidence type="ECO:0000256" key="5">
    <source>
        <dbReference type="SAM" id="Phobius"/>
    </source>
</evidence>
<dbReference type="Gene3D" id="6.10.340.10">
    <property type="match status" value="1"/>
</dbReference>
<feature type="transmembrane region" description="Helical" evidence="5">
    <location>
        <begin position="40"/>
        <end position="60"/>
    </location>
</feature>
<dbReference type="Pfam" id="PF00015">
    <property type="entry name" value="MCPsignal"/>
    <property type="match status" value="1"/>
</dbReference>
<protein>
    <submittedName>
        <fullName evidence="8">Twitching motility protein PilJ</fullName>
    </submittedName>
</protein>
<dbReference type="PANTHER" id="PTHR32089:SF114">
    <property type="entry name" value="METHYL-ACCEPTING CHEMOTAXIS PROTEIN MCPB"/>
    <property type="match status" value="1"/>
</dbReference>
<evidence type="ECO:0000256" key="4">
    <source>
        <dbReference type="SAM" id="MobiDB-lite"/>
    </source>
</evidence>
<dbReference type="EMBL" id="QJSX01000001">
    <property type="protein sequence ID" value="PYE56641.1"/>
    <property type="molecule type" value="Genomic_DNA"/>
</dbReference>
<dbReference type="PROSITE" id="PS50885">
    <property type="entry name" value="HAMP"/>
    <property type="match status" value="2"/>
</dbReference>
<dbReference type="AlphaFoldDB" id="A0A318SCP5"/>
<dbReference type="InterPro" id="IPR003660">
    <property type="entry name" value="HAMP_dom"/>
</dbReference>
<dbReference type="CDD" id="cd06225">
    <property type="entry name" value="HAMP"/>
    <property type="match status" value="1"/>
</dbReference>
<dbReference type="Proteomes" id="UP000248326">
    <property type="component" value="Unassembled WGS sequence"/>
</dbReference>
<evidence type="ECO:0000259" key="6">
    <source>
        <dbReference type="PROSITE" id="PS50111"/>
    </source>
</evidence>
<accession>A0A318SCP5</accession>
<comment type="caution">
    <text evidence="8">The sequence shown here is derived from an EMBL/GenBank/DDBJ whole genome shotgun (WGS) entry which is preliminary data.</text>
</comment>
<dbReference type="Gene3D" id="1.10.287.950">
    <property type="entry name" value="Methyl-accepting chemotaxis protein"/>
    <property type="match status" value="1"/>
</dbReference>
<keyword evidence="5" id="KW-0472">Membrane</keyword>
<feature type="domain" description="HAMP" evidence="7">
    <location>
        <begin position="362"/>
        <end position="414"/>
    </location>
</feature>
<organism evidence="8 9">
    <name type="scientific">Deinococcus yavapaiensis KR-236</name>
    <dbReference type="NCBI Taxonomy" id="694435"/>
    <lineage>
        <taxon>Bacteria</taxon>
        <taxon>Thermotogati</taxon>
        <taxon>Deinococcota</taxon>
        <taxon>Deinococci</taxon>
        <taxon>Deinococcales</taxon>
        <taxon>Deinococcaceae</taxon>
        <taxon>Deinococcus</taxon>
    </lineage>
</organism>
<name>A0A318SCP5_9DEIO</name>
<evidence type="ECO:0000256" key="3">
    <source>
        <dbReference type="PROSITE-ProRule" id="PRU00284"/>
    </source>
</evidence>
<feature type="region of interest" description="Disordered" evidence="4">
    <location>
        <begin position="1"/>
        <end position="24"/>
    </location>
</feature>